<dbReference type="PANTHER" id="PTHR11669:SF20">
    <property type="entry name" value="REPLICATION FACTOR C SUBUNIT 4"/>
    <property type="match status" value="1"/>
</dbReference>
<evidence type="ECO:0000313" key="8">
    <source>
        <dbReference type="WBParaSite" id="Minc3s03788g34815"/>
    </source>
</evidence>
<evidence type="ECO:0000256" key="1">
    <source>
        <dbReference type="ARBA" id="ARBA00005378"/>
    </source>
</evidence>
<dbReference type="GO" id="GO:0003689">
    <property type="term" value="F:DNA clamp loader activity"/>
    <property type="evidence" value="ECO:0007669"/>
    <property type="project" value="TreeGrafter"/>
</dbReference>
<sequence>MSISDYFKNNSVTASPRIGGGKKGSNSNTPAKLTLESEGEKSTIPWVVKIVVAVLNKCLKGADLPNILFYGPPGTGKTSCAIALCRQLFPSSQLYKDRVLELNASDERGINVVRNRIKEFARIAVSSSSSASKTSIPPLKIVILDEADAMTGPAQSALRRTMENETQTTRFFLICNYVTRIIEPLTSRCAKFRFKPLSEEAQKER</sequence>
<dbReference type="PANTHER" id="PTHR11669">
    <property type="entry name" value="REPLICATION FACTOR C / DNA POLYMERASE III GAMMA-TAU SUBUNIT"/>
    <property type="match status" value="1"/>
</dbReference>
<dbReference type="Proteomes" id="UP000887563">
    <property type="component" value="Unplaced"/>
</dbReference>
<feature type="region of interest" description="Disordered" evidence="5">
    <location>
        <begin position="15"/>
        <end position="35"/>
    </location>
</feature>
<feature type="domain" description="AAA+ ATPase" evidence="6">
    <location>
        <begin position="63"/>
        <end position="200"/>
    </location>
</feature>
<dbReference type="WBParaSite" id="Minc3s03788g34815">
    <property type="protein sequence ID" value="Minc3s03788g34815"/>
    <property type="gene ID" value="Minc3s03788g34815"/>
</dbReference>
<dbReference type="GO" id="GO:0005524">
    <property type="term" value="F:ATP binding"/>
    <property type="evidence" value="ECO:0007669"/>
    <property type="project" value="UniProtKB-KW"/>
</dbReference>
<dbReference type="CDD" id="cd00009">
    <property type="entry name" value="AAA"/>
    <property type="match status" value="1"/>
</dbReference>
<dbReference type="GO" id="GO:0016887">
    <property type="term" value="F:ATP hydrolysis activity"/>
    <property type="evidence" value="ECO:0007669"/>
    <property type="project" value="InterPro"/>
</dbReference>
<evidence type="ECO:0000256" key="4">
    <source>
        <dbReference type="ARBA" id="ARBA00022840"/>
    </source>
</evidence>
<keyword evidence="4" id="KW-0067">ATP-binding</keyword>
<keyword evidence="2" id="KW-0235">DNA replication</keyword>
<evidence type="ECO:0000256" key="3">
    <source>
        <dbReference type="ARBA" id="ARBA00022741"/>
    </source>
</evidence>
<comment type="similarity">
    <text evidence="1">Belongs to the activator 1 small subunits family.</text>
</comment>
<dbReference type="GO" id="GO:0006281">
    <property type="term" value="P:DNA repair"/>
    <property type="evidence" value="ECO:0007669"/>
    <property type="project" value="TreeGrafter"/>
</dbReference>
<dbReference type="InterPro" id="IPR003959">
    <property type="entry name" value="ATPase_AAA_core"/>
</dbReference>
<evidence type="ECO:0000259" key="6">
    <source>
        <dbReference type="SMART" id="SM00382"/>
    </source>
</evidence>
<evidence type="ECO:0000313" key="7">
    <source>
        <dbReference type="Proteomes" id="UP000887563"/>
    </source>
</evidence>
<keyword evidence="3" id="KW-0547">Nucleotide-binding</keyword>
<dbReference type="GO" id="GO:0006261">
    <property type="term" value="P:DNA-templated DNA replication"/>
    <property type="evidence" value="ECO:0007669"/>
    <property type="project" value="TreeGrafter"/>
</dbReference>
<evidence type="ECO:0000256" key="5">
    <source>
        <dbReference type="SAM" id="MobiDB-lite"/>
    </source>
</evidence>
<dbReference type="SUPFAM" id="SSF52540">
    <property type="entry name" value="P-loop containing nucleoside triphosphate hydrolases"/>
    <property type="match status" value="1"/>
</dbReference>
<dbReference type="GO" id="GO:0005663">
    <property type="term" value="C:DNA replication factor C complex"/>
    <property type="evidence" value="ECO:0007669"/>
    <property type="project" value="TreeGrafter"/>
</dbReference>
<dbReference type="Gene3D" id="3.40.50.300">
    <property type="entry name" value="P-loop containing nucleotide triphosphate hydrolases"/>
    <property type="match status" value="1"/>
</dbReference>
<dbReference type="AlphaFoldDB" id="A0A914N659"/>
<evidence type="ECO:0000256" key="2">
    <source>
        <dbReference type="ARBA" id="ARBA00022705"/>
    </source>
</evidence>
<dbReference type="Pfam" id="PF00004">
    <property type="entry name" value="AAA"/>
    <property type="match status" value="1"/>
</dbReference>
<dbReference type="GO" id="GO:0005634">
    <property type="term" value="C:nucleus"/>
    <property type="evidence" value="ECO:0007669"/>
    <property type="project" value="TreeGrafter"/>
</dbReference>
<name>A0A914N659_MELIC</name>
<keyword evidence="7" id="KW-1185">Reference proteome</keyword>
<dbReference type="InterPro" id="IPR003593">
    <property type="entry name" value="AAA+_ATPase"/>
</dbReference>
<accession>A0A914N659</accession>
<dbReference type="InterPro" id="IPR027417">
    <property type="entry name" value="P-loop_NTPase"/>
</dbReference>
<proteinExistence type="inferred from homology"/>
<reference evidence="8" key="1">
    <citation type="submission" date="2022-11" db="UniProtKB">
        <authorList>
            <consortium name="WormBaseParasite"/>
        </authorList>
    </citation>
    <scope>IDENTIFICATION</scope>
</reference>
<protein>
    <submittedName>
        <fullName evidence="8">AAA+ ATPase domain-containing protein</fullName>
    </submittedName>
</protein>
<organism evidence="7 8">
    <name type="scientific">Meloidogyne incognita</name>
    <name type="common">Southern root-knot nematode worm</name>
    <name type="synonym">Oxyuris incognita</name>
    <dbReference type="NCBI Taxonomy" id="6306"/>
    <lineage>
        <taxon>Eukaryota</taxon>
        <taxon>Metazoa</taxon>
        <taxon>Ecdysozoa</taxon>
        <taxon>Nematoda</taxon>
        <taxon>Chromadorea</taxon>
        <taxon>Rhabditida</taxon>
        <taxon>Tylenchina</taxon>
        <taxon>Tylenchomorpha</taxon>
        <taxon>Tylenchoidea</taxon>
        <taxon>Meloidogynidae</taxon>
        <taxon>Meloidogyninae</taxon>
        <taxon>Meloidogyne</taxon>
        <taxon>Meloidogyne incognita group</taxon>
    </lineage>
</organism>
<dbReference type="SMART" id="SM00382">
    <property type="entry name" value="AAA"/>
    <property type="match status" value="1"/>
</dbReference>
<dbReference type="InterPro" id="IPR050238">
    <property type="entry name" value="DNA_Rep/Repair_Clamp_Loader"/>
</dbReference>